<dbReference type="PANTHER" id="PTHR43065:SF46">
    <property type="entry name" value="C4-DICARBOXYLATE TRANSPORT SENSOR PROTEIN DCTB"/>
    <property type="match status" value="1"/>
</dbReference>
<dbReference type="Pfam" id="PF13426">
    <property type="entry name" value="PAS_9"/>
    <property type="match status" value="1"/>
</dbReference>
<evidence type="ECO:0000256" key="3">
    <source>
        <dbReference type="ARBA" id="ARBA00022553"/>
    </source>
</evidence>
<dbReference type="Gene3D" id="3.30.450.20">
    <property type="entry name" value="PAS domain"/>
    <property type="match status" value="1"/>
</dbReference>
<comment type="catalytic activity">
    <reaction evidence="1">
        <text>ATP + protein L-histidine = ADP + protein N-phospho-L-histidine.</text>
        <dbReference type="EC" id="2.7.13.3"/>
    </reaction>
</comment>
<evidence type="ECO:0000256" key="7">
    <source>
        <dbReference type="ARBA" id="ARBA00022840"/>
    </source>
</evidence>
<keyword evidence="3" id="KW-0597">Phosphoprotein</keyword>
<dbReference type="PROSITE" id="PS50109">
    <property type="entry name" value="HIS_KIN"/>
    <property type="match status" value="1"/>
</dbReference>
<dbReference type="PANTHER" id="PTHR43065">
    <property type="entry name" value="SENSOR HISTIDINE KINASE"/>
    <property type="match status" value="1"/>
</dbReference>
<dbReference type="InterPro" id="IPR003661">
    <property type="entry name" value="HisK_dim/P_dom"/>
</dbReference>
<keyword evidence="6" id="KW-0418">Kinase</keyword>
<dbReference type="SUPFAM" id="SSF55785">
    <property type="entry name" value="PYP-like sensor domain (PAS domain)"/>
    <property type="match status" value="1"/>
</dbReference>
<dbReference type="SMART" id="SM00091">
    <property type="entry name" value="PAS"/>
    <property type="match status" value="1"/>
</dbReference>
<dbReference type="InterPro" id="IPR025847">
    <property type="entry name" value="MEDS_domain"/>
</dbReference>
<dbReference type="PRINTS" id="PR00344">
    <property type="entry name" value="BCTRLSENSOR"/>
</dbReference>
<keyword evidence="7" id="KW-0067">ATP-binding</keyword>
<dbReference type="Gene3D" id="1.10.287.130">
    <property type="match status" value="1"/>
</dbReference>
<dbReference type="Proteomes" id="UP000181936">
    <property type="component" value="Chromosome"/>
</dbReference>
<evidence type="ECO:0000256" key="4">
    <source>
        <dbReference type="ARBA" id="ARBA00022679"/>
    </source>
</evidence>
<dbReference type="InterPro" id="IPR000014">
    <property type="entry name" value="PAS"/>
</dbReference>
<dbReference type="Pfam" id="PF00512">
    <property type="entry name" value="HisKA"/>
    <property type="match status" value="1"/>
</dbReference>
<dbReference type="EC" id="2.7.13.3" evidence="2"/>
<dbReference type="InterPro" id="IPR035965">
    <property type="entry name" value="PAS-like_dom_sf"/>
</dbReference>
<proteinExistence type="predicted"/>
<dbReference type="AlphaFoldDB" id="A0A1L3MW08"/>
<dbReference type="GO" id="GO:0000155">
    <property type="term" value="F:phosphorelay sensor kinase activity"/>
    <property type="evidence" value="ECO:0007669"/>
    <property type="project" value="InterPro"/>
</dbReference>
<dbReference type="KEGG" id="bwh:A9C19_18325"/>
<dbReference type="InterPro" id="IPR036890">
    <property type="entry name" value="HATPase_C_sf"/>
</dbReference>
<sequence length="564" mass="63515">MTILTPDNTVNPQVAFTKNINIASGTHILYVSSDPEKYIDNATSFIASGLTLGQAVVFIDDRGVFKIILQRLFDKGFTQEQIDSLVFTEQNEFYQTEKPLDIEPVLLNFSNLLEPFVKNGTPIRAWGSVKWYPGQSCLDEKLRLYEGAADEFIDKVKCLTVCAYDGMELPATVHMEIMKHHQYIMSDTELAVSGFYKKEKLSPSIAMEESIESSIEKFKDLQQLYTAFIEEMPDSVFITSKGIIVHVNKAGLKLLESEFIEITGQTIWDITDQSSHDLLKERIVALQNREKMVPTEVKLVKADHTTIDVELVTFPFIFEDYHLNETEITIIRDLSERKENERLSIRNEKLGIAGELAASIAHEIRNPLTAIKGFLQLAKEGFTKLDIYTILDSELDRIETIASELLVLGKPVSEKKSKANVGMLLQNVCTFMNSQANMKGVSIDFKCVEKELFIYCNEEQIKQVLINLIKNGIEAIEGSGTVTITAGLRNKLIAIKIEDNGVGIPKHIQHKLGEPFYSTKEKGTGLGIMVCYRIIEQHNGTMEFSSVEGEGTTFIIKLPFVEQE</sequence>
<keyword evidence="8" id="KW-0902">Two-component regulatory system</keyword>
<dbReference type="SUPFAM" id="SSF47384">
    <property type="entry name" value="Homodimeric domain of signal transducing histidine kinase"/>
    <property type="match status" value="1"/>
</dbReference>
<name>A0A1L3MW08_9BACI</name>
<dbReference type="GO" id="GO:0005524">
    <property type="term" value="F:ATP binding"/>
    <property type="evidence" value="ECO:0007669"/>
    <property type="project" value="UniProtKB-KW"/>
</dbReference>
<feature type="domain" description="Histidine kinase" evidence="9">
    <location>
        <begin position="359"/>
        <end position="562"/>
    </location>
</feature>
<dbReference type="InterPro" id="IPR004358">
    <property type="entry name" value="Sig_transdc_His_kin-like_C"/>
</dbReference>
<dbReference type="CDD" id="cd00130">
    <property type="entry name" value="PAS"/>
    <property type="match status" value="1"/>
</dbReference>
<dbReference type="Pfam" id="PF14417">
    <property type="entry name" value="MEDS"/>
    <property type="match status" value="1"/>
</dbReference>
<dbReference type="InterPro" id="IPR036097">
    <property type="entry name" value="HisK_dim/P_sf"/>
</dbReference>
<dbReference type="InterPro" id="IPR005467">
    <property type="entry name" value="His_kinase_dom"/>
</dbReference>
<dbReference type="EMBL" id="CP016020">
    <property type="protein sequence ID" value="APH06525.1"/>
    <property type="molecule type" value="Genomic_DNA"/>
</dbReference>
<dbReference type="CDD" id="cd00082">
    <property type="entry name" value="HisKA"/>
    <property type="match status" value="1"/>
</dbReference>
<evidence type="ECO:0000313" key="10">
    <source>
        <dbReference type="EMBL" id="APH06525.1"/>
    </source>
</evidence>
<accession>A0A1L3MW08</accession>
<dbReference type="STRING" id="1547283.A9C19_18325"/>
<dbReference type="OrthoDB" id="9815750at2"/>
<keyword evidence="5" id="KW-0547">Nucleotide-binding</keyword>
<dbReference type="Gene3D" id="3.30.565.10">
    <property type="entry name" value="Histidine kinase-like ATPase, C-terminal domain"/>
    <property type="match status" value="1"/>
</dbReference>
<dbReference type="SUPFAM" id="SSF55874">
    <property type="entry name" value="ATPase domain of HSP90 chaperone/DNA topoisomerase II/histidine kinase"/>
    <property type="match status" value="1"/>
</dbReference>
<keyword evidence="11" id="KW-1185">Reference proteome</keyword>
<reference evidence="10 11" key="1">
    <citation type="journal article" date="2016" name="Sci. Rep.">
        <title>Complete genome sequence and transcriptomic analysis of a novel marine strain Bacillus weihaiensis reveals the mechanism of brown algae degradation.</title>
        <authorList>
            <person name="Zhu Y."/>
            <person name="Chen P."/>
            <person name="Bao Y."/>
            <person name="Men Y."/>
            <person name="Zeng Y."/>
            <person name="Yang J."/>
            <person name="Sun J."/>
            <person name="Sun Y."/>
        </authorList>
    </citation>
    <scope>NUCLEOTIDE SEQUENCE [LARGE SCALE GENOMIC DNA]</scope>
    <source>
        <strain evidence="10 11">Alg07</strain>
    </source>
</reference>
<evidence type="ECO:0000259" key="9">
    <source>
        <dbReference type="PROSITE" id="PS50109"/>
    </source>
</evidence>
<organism evidence="10 11">
    <name type="scientific">Bacillus weihaiensis</name>
    <dbReference type="NCBI Taxonomy" id="1547283"/>
    <lineage>
        <taxon>Bacteria</taxon>
        <taxon>Bacillati</taxon>
        <taxon>Bacillota</taxon>
        <taxon>Bacilli</taxon>
        <taxon>Bacillales</taxon>
        <taxon>Bacillaceae</taxon>
        <taxon>Bacillus</taxon>
    </lineage>
</organism>
<evidence type="ECO:0000256" key="1">
    <source>
        <dbReference type="ARBA" id="ARBA00000085"/>
    </source>
</evidence>
<gene>
    <name evidence="10" type="ORF">A9C19_18325</name>
</gene>
<evidence type="ECO:0000256" key="8">
    <source>
        <dbReference type="ARBA" id="ARBA00023012"/>
    </source>
</evidence>
<keyword evidence="4" id="KW-0808">Transferase</keyword>
<dbReference type="InterPro" id="IPR003594">
    <property type="entry name" value="HATPase_dom"/>
</dbReference>
<dbReference type="NCBIfam" id="TIGR00229">
    <property type="entry name" value="sensory_box"/>
    <property type="match status" value="1"/>
</dbReference>
<evidence type="ECO:0000256" key="6">
    <source>
        <dbReference type="ARBA" id="ARBA00022777"/>
    </source>
</evidence>
<dbReference type="RefSeq" id="WP_072581326.1">
    <property type="nucleotide sequence ID" value="NZ_CP016020.1"/>
</dbReference>
<dbReference type="SMART" id="SM00387">
    <property type="entry name" value="HATPase_c"/>
    <property type="match status" value="1"/>
</dbReference>
<evidence type="ECO:0000313" key="11">
    <source>
        <dbReference type="Proteomes" id="UP000181936"/>
    </source>
</evidence>
<dbReference type="Pfam" id="PF02518">
    <property type="entry name" value="HATPase_c"/>
    <property type="match status" value="1"/>
</dbReference>
<dbReference type="SMART" id="SM00388">
    <property type="entry name" value="HisKA"/>
    <property type="match status" value="1"/>
</dbReference>
<evidence type="ECO:0000256" key="5">
    <source>
        <dbReference type="ARBA" id="ARBA00022741"/>
    </source>
</evidence>
<protein>
    <recommendedName>
        <fullName evidence="2">histidine kinase</fullName>
        <ecNumber evidence="2">2.7.13.3</ecNumber>
    </recommendedName>
</protein>
<evidence type="ECO:0000256" key="2">
    <source>
        <dbReference type="ARBA" id="ARBA00012438"/>
    </source>
</evidence>